<organism evidence="3 4">
    <name type="scientific">Desulfobotulus alkaliphilus</name>
    <dbReference type="NCBI Taxonomy" id="622671"/>
    <lineage>
        <taxon>Bacteria</taxon>
        <taxon>Pseudomonadati</taxon>
        <taxon>Thermodesulfobacteriota</taxon>
        <taxon>Desulfobacteria</taxon>
        <taxon>Desulfobacterales</taxon>
        <taxon>Desulfobacteraceae</taxon>
        <taxon>Desulfobotulus</taxon>
    </lineage>
</organism>
<proteinExistence type="predicted"/>
<dbReference type="Pfam" id="PF13505">
    <property type="entry name" value="OMP_b-brl"/>
    <property type="match status" value="1"/>
</dbReference>
<dbReference type="SUPFAM" id="SSF56925">
    <property type="entry name" value="OMPA-like"/>
    <property type="match status" value="1"/>
</dbReference>
<accession>A0A562RYE1</accession>
<comment type="caution">
    <text evidence="3">The sequence shown here is derived from an EMBL/GenBank/DDBJ whole genome shotgun (WGS) entry which is preliminary data.</text>
</comment>
<feature type="domain" description="Outer membrane protein beta-barrel" evidence="2">
    <location>
        <begin position="4"/>
        <end position="134"/>
    </location>
</feature>
<dbReference type="InterPro" id="IPR027385">
    <property type="entry name" value="Beta-barrel_OMP"/>
</dbReference>
<protein>
    <submittedName>
        <fullName evidence="3">Outer membrane protein with beta-barrel domain</fullName>
    </submittedName>
</protein>
<evidence type="ECO:0000256" key="1">
    <source>
        <dbReference type="ARBA" id="ARBA00022729"/>
    </source>
</evidence>
<gene>
    <name evidence="3" type="ORF">LZ24_01037</name>
</gene>
<evidence type="ECO:0000313" key="3">
    <source>
        <dbReference type="EMBL" id="TWI74097.1"/>
    </source>
</evidence>
<dbReference type="EMBL" id="VLLC01000006">
    <property type="protein sequence ID" value="TWI74097.1"/>
    <property type="molecule type" value="Genomic_DNA"/>
</dbReference>
<evidence type="ECO:0000259" key="2">
    <source>
        <dbReference type="Pfam" id="PF13505"/>
    </source>
</evidence>
<dbReference type="Proteomes" id="UP000318307">
    <property type="component" value="Unassembled WGS sequence"/>
</dbReference>
<dbReference type="AlphaFoldDB" id="A0A562RYE1"/>
<evidence type="ECO:0000313" key="4">
    <source>
        <dbReference type="Proteomes" id="UP000318307"/>
    </source>
</evidence>
<keyword evidence="4" id="KW-1185">Reference proteome</keyword>
<name>A0A562RYE1_9BACT</name>
<dbReference type="Gene3D" id="2.40.160.20">
    <property type="match status" value="1"/>
</dbReference>
<dbReference type="InterPro" id="IPR011250">
    <property type="entry name" value="OMP/PagP_B-barrel"/>
</dbReference>
<keyword evidence="1" id="KW-0732">Signal</keyword>
<reference evidence="3 4" key="1">
    <citation type="submission" date="2019-07" db="EMBL/GenBank/DDBJ databases">
        <title>Genome sequencing of 100 strains of the haloalkaliphilic chemolithoautotrophic sulfur-oxidizing bacterium Thioalkalivibrio.</title>
        <authorList>
            <person name="Muyzer G."/>
        </authorList>
    </citation>
    <scope>NUCLEOTIDE SEQUENCE [LARGE SCALE GENOMIC DNA]</scope>
    <source>
        <strain evidence="3 4">ASO4-4</strain>
    </source>
</reference>
<sequence>MSSFDTGYTVTASYVTAASDLFAYGVDLAFNQTEATGKIGVFEDKVTLSTLGLEALIYIQPKDAKVQPFVGAGIGLYVNNLNAKLNNVEYFDDSGSGFGFVGKAGLRLFLDNKFYIGGYGKYYSNDQDFENYDKSKTTHNLGGTCFVFEIGLKL</sequence>